<protein>
    <submittedName>
        <fullName evidence="7">Branched-chain amino acid ABC transporter permease</fullName>
    </submittedName>
</protein>
<dbReference type="InterPro" id="IPR001851">
    <property type="entry name" value="ABC_transp_permease"/>
</dbReference>
<evidence type="ECO:0000256" key="1">
    <source>
        <dbReference type="ARBA" id="ARBA00004651"/>
    </source>
</evidence>
<keyword evidence="2" id="KW-1003">Cell membrane</keyword>
<evidence type="ECO:0000256" key="5">
    <source>
        <dbReference type="ARBA" id="ARBA00023136"/>
    </source>
</evidence>
<feature type="transmembrane region" description="Helical" evidence="6">
    <location>
        <begin position="114"/>
        <end position="136"/>
    </location>
</feature>
<keyword evidence="3 6" id="KW-0812">Transmembrane</keyword>
<feature type="transmembrane region" description="Helical" evidence="6">
    <location>
        <begin position="287"/>
        <end position="310"/>
    </location>
</feature>
<evidence type="ECO:0000313" key="7">
    <source>
        <dbReference type="EMBL" id="MDW5596596.1"/>
    </source>
</evidence>
<comment type="caution">
    <text evidence="7">The sequence shown here is derived from an EMBL/GenBank/DDBJ whole genome shotgun (WGS) entry which is preliminary data.</text>
</comment>
<gene>
    <name evidence="7" type="ORF">R7226_19775</name>
</gene>
<organism evidence="7 8">
    <name type="scientific">Conexibacter stalactiti</name>
    <dbReference type="NCBI Taxonomy" id="1940611"/>
    <lineage>
        <taxon>Bacteria</taxon>
        <taxon>Bacillati</taxon>
        <taxon>Actinomycetota</taxon>
        <taxon>Thermoleophilia</taxon>
        <taxon>Solirubrobacterales</taxon>
        <taxon>Conexibacteraceae</taxon>
        <taxon>Conexibacter</taxon>
    </lineage>
</organism>
<reference evidence="7 8" key="2">
    <citation type="submission" date="2023-10" db="EMBL/GenBank/DDBJ databases">
        <authorList>
            <person name="Han X.F."/>
        </authorList>
    </citation>
    <scope>NUCLEOTIDE SEQUENCE [LARGE SCALE GENOMIC DNA]</scope>
    <source>
        <strain evidence="7 8">KCTC 39840</strain>
    </source>
</reference>
<dbReference type="PANTHER" id="PTHR30482:SF10">
    <property type="entry name" value="HIGH-AFFINITY BRANCHED-CHAIN AMINO ACID TRANSPORT PROTEIN BRAE"/>
    <property type="match status" value="1"/>
</dbReference>
<evidence type="ECO:0000256" key="2">
    <source>
        <dbReference type="ARBA" id="ARBA00022475"/>
    </source>
</evidence>
<evidence type="ECO:0000313" key="8">
    <source>
        <dbReference type="Proteomes" id="UP001284601"/>
    </source>
</evidence>
<reference evidence="8" key="1">
    <citation type="submission" date="2023-07" db="EMBL/GenBank/DDBJ databases">
        <title>Conexibacter stalactiti sp. nov., isolated from stalactites in a lava cave and emended description of the genus Conexibacter.</title>
        <authorList>
            <person name="Lee S.D."/>
        </authorList>
    </citation>
    <scope>NUCLEOTIDE SEQUENCE [LARGE SCALE GENOMIC DNA]</scope>
    <source>
        <strain evidence="8">KCTC 39840</strain>
    </source>
</reference>
<feature type="transmembrane region" description="Helical" evidence="6">
    <location>
        <begin position="87"/>
        <end position="107"/>
    </location>
</feature>
<evidence type="ECO:0000256" key="6">
    <source>
        <dbReference type="SAM" id="Phobius"/>
    </source>
</evidence>
<keyword evidence="5 6" id="KW-0472">Membrane</keyword>
<evidence type="ECO:0000256" key="4">
    <source>
        <dbReference type="ARBA" id="ARBA00022989"/>
    </source>
</evidence>
<dbReference type="EMBL" id="JAWSTH010000060">
    <property type="protein sequence ID" value="MDW5596596.1"/>
    <property type="molecule type" value="Genomic_DNA"/>
</dbReference>
<feature type="transmembrane region" description="Helical" evidence="6">
    <location>
        <begin position="12"/>
        <end position="29"/>
    </location>
</feature>
<accession>A0ABU4HTF1</accession>
<proteinExistence type="predicted"/>
<evidence type="ECO:0000256" key="3">
    <source>
        <dbReference type="ARBA" id="ARBA00022692"/>
    </source>
</evidence>
<name>A0ABU4HTF1_9ACTN</name>
<feature type="transmembrane region" description="Helical" evidence="6">
    <location>
        <begin position="242"/>
        <end position="275"/>
    </location>
</feature>
<comment type="subcellular location">
    <subcellularLocation>
        <location evidence="1">Cell membrane</location>
        <topology evidence="1">Multi-pass membrane protein</topology>
    </subcellularLocation>
</comment>
<dbReference type="InterPro" id="IPR043428">
    <property type="entry name" value="LivM-like"/>
</dbReference>
<dbReference type="PANTHER" id="PTHR30482">
    <property type="entry name" value="HIGH-AFFINITY BRANCHED-CHAIN AMINO ACID TRANSPORT SYSTEM PERMEASE"/>
    <property type="match status" value="1"/>
</dbReference>
<sequence length="324" mass="33511">MSRPLSEPRFRLIVLALVGAGLAAAPFLFHGDYEHGLLVGFCINLLLLTGLNLINGYAGQVSLAQAGFYGLGAYAAGILGAEAIGPIWLSFVAAPLVVAAASVIVGLPSLRLRGLYFTMASLGAGVVLFLLFGRAVSLTGGPNGLLGVPILEFGSLILDTPTRIYWLAAPLAFLGLAFAGWFAASRWGLALRAAATSEPAAAAAGVPVFRLRLIAFTLSGAYAGLAGALETYENGFVSPEPFGFFAAVTLLVVLTLAGAGTLLGPVVGAGLLFALDELLADASDVRPLIIGLLFLVTVQALPHGVVGTLSDWRRGRREAREVPR</sequence>
<dbReference type="CDD" id="cd06581">
    <property type="entry name" value="TM_PBP1_LivM_like"/>
    <property type="match status" value="1"/>
</dbReference>
<feature type="transmembrane region" description="Helical" evidence="6">
    <location>
        <begin position="35"/>
        <end position="54"/>
    </location>
</feature>
<feature type="transmembrane region" description="Helical" evidence="6">
    <location>
        <begin position="61"/>
        <end position="81"/>
    </location>
</feature>
<dbReference type="Proteomes" id="UP001284601">
    <property type="component" value="Unassembled WGS sequence"/>
</dbReference>
<keyword evidence="4 6" id="KW-1133">Transmembrane helix</keyword>
<feature type="transmembrane region" description="Helical" evidence="6">
    <location>
        <begin position="164"/>
        <end position="184"/>
    </location>
</feature>
<dbReference type="Pfam" id="PF02653">
    <property type="entry name" value="BPD_transp_2"/>
    <property type="match status" value="1"/>
</dbReference>
<dbReference type="RefSeq" id="WP_318599032.1">
    <property type="nucleotide sequence ID" value="NZ_JAWSTH010000060.1"/>
</dbReference>
<keyword evidence="8" id="KW-1185">Reference proteome</keyword>